<sequence length="113" mass="12919">MIEYKGKVYTNPKAVALIKERLKQRVARRREEMIHNLVESSLTPEGTEARKKIKQLMITKVLSSAERSARTGKLHEDKQHRVKASSKTDATVNSYFKAKRGDLLPRTSRGKRG</sequence>
<accession>A0A2P9JZT9</accession>
<name>A0A2P9JZT9_9CAUD</name>
<proteinExistence type="predicted"/>
<dbReference type="Proteomes" id="UP000241381">
    <property type="component" value="Segment"/>
</dbReference>
<dbReference type="GeneID" id="54989813"/>
<feature type="compositionally biased region" description="Polar residues" evidence="1">
    <location>
        <begin position="85"/>
        <end position="94"/>
    </location>
</feature>
<dbReference type="RefSeq" id="YP_009799328.1">
    <property type="nucleotide sequence ID" value="NC_047941.1"/>
</dbReference>
<feature type="compositionally biased region" description="Basic and acidic residues" evidence="1">
    <location>
        <begin position="67"/>
        <end position="79"/>
    </location>
</feature>
<evidence type="ECO:0000313" key="3">
    <source>
        <dbReference type="Proteomes" id="UP000241381"/>
    </source>
</evidence>
<dbReference type="KEGG" id="vg:54989813"/>
<feature type="region of interest" description="Disordered" evidence="1">
    <location>
        <begin position="64"/>
        <end position="113"/>
    </location>
</feature>
<keyword evidence="3" id="KW-1185">Reference proteome</keyword>
<evidence type="ECO:0000313" key="2">
    <source>
        <dbReference type="EMBL" id="AVI05056.1"/>
    </source>
</evidence>
<evidence type="ECO:0000256" key="1">
    <source>
        <dbReference type="SAM" id="MobiDB-lite"/>
    </source>
</evidence>
<protein>
    <submittedName>
        <fullName evidence="2">Uncharacterized protein</fullName>
    </submittedName>
</protein>
<dbReference type="EMBL" id="MG878892">
    <property type="protein sequence ID" value="AVI05056.1"/>
    <property type="molecule type" value="Genomic_DNA"/>
</dbReference>
<reference evidence="2" key="1">
    <citation type="submission" date="2018-01" db="EMBL/GenBank/DDBJ databases">
        <title>Complete genome sequence analysis of a novel Salmonella phage Spp16.</title>
        <authorList>
            <person name="Zhao F."/>
            <person name="Sun H."/>
            <person name="Ren H."/>
            <person name="Tong Y."/>
        </authorList>
    </citation>
    <scope>NUCLEOTIDE SEQUENCE [LARGE SCALE GENOMIC DNA]</scope>
</reference>
<organism evidence="2 3">
    <name type="scientific">Salmonella phage vB_SpuP_Spp16</name>
    <dbReference type="NCBI Taxonomy" id="2081603"/>
    <lineage>
        <taxon>Viruses</taxon>
        <taxon>Duplodnaviria</taxon>
        <taxon>Heunggongvirae</taxon>
        <taxon>Uroviricota</taxon>
        <taxon>Caudoviricetes</taxon>
        <taxon>Autographivirales</taxon>
        <taxon>Autonotataviridae</taxon>
        <taxon>Melnykvirinae</taxon>
        <taxon>Panjvirus</taxon>
        <taxon>Panjvirus Spp16</taxon>
    </lineage>
</organism>